<evidence type="ECO:0000256" key="5">
    <source>
        <dbReference type="ARBA" id="ARBA00023136"/>
    </source>
</evidence>
<evidence type="ECO:0000256" key="2">
    <source>
        <dbReference type="ARBA" id="ARBA00022448"/>
    </source>
</evidence>
<dbReference type="Gene3D" id="1.10.520.20">
    <property type="entry name" value="N-terminal domain of the delta subunit of the F1F0-ATP synthase"/>
    <property type="match status" value="1"/>
</dbReference>
<evidence type="ECO:0000256" key="7">
    <source>
        <dbReference type="ARBA" id="ARBA00023310"/>
    </source>
</evidence>
<dbReference type="SUPFAM" id="SSF47928">
    <property type="entry name" value="N-terminal domain of the delta subunit of the F1F0-ATP synthase"/>
    <property type="match status" value="1"/>
</dbReference>
<comment type="caution">
    <text evidence="9">The sequence shown here is derived from an EMBL/GenBank/DDBJ whole genome shotgun (WGS) entry which is preliminary data.</text>
</comment>
<keyword evidence="6 8" id="KW-0139">CF(1)</keyword>
<keyword evidence="3 8" id="KW-0375">Hydrogen ion transport</keyword>
<evidence type="ECO:0000313" key="9">
    <source>
        <dbReference type="EMBL" id="OLU39225.1"/>
    </source>
</evidence>
<evidence type="ECO:0000256" key="8">
    <source>
        <dbReference type="HAMAP-Rule" id="MF_01416"/>
    </source>
</evidence>
<dbReference type="NCBIfam" id="NF004402">
    <property type="entry name" value="PRK05758.2-2"/>
    <property type="match status" value="1"/>
</dbReference>
<keyword evidence="10" id="KW-1185">Reference proteome</keyword>
<dbReference type="PROSITE" id="PS00389">
    <property type="entry name" value="ATPASE_DELTA"/>
    <property type="match status" value="1"/>
</dbReference>
<gene>
    <name evidence="8" type="primary">atpH</name>
    <name evidence="9" type="ORF">BO222_07060</name>
</gene>
<evidence type="ECO:0000256" key="4">
    <source>
        <dbReference type="ARBA" id="ARBA00023065"/>
    </source>
</evidence>
<evidence type="ECO:0000256" key="6">
    <source>
        <dbReference type="ARBA" id="ARBA00023196"/>
    </source>
</evidence>
<dbReference type="InterPro" id="IPR026015">
    <property type="entry name" value="ATP_synth_OSCP/delta_N_sf"/>
</dbReference>
<dbReference type="EMBL" id="MPJW01000139">
    <property type="protein sequence ID" value="OLU39225.1"/>
    <property type="molecule type" value="Genomic_DNA"/>
</dbReference>
<evidence type="ECO:0000256" key="3">
    <source>
        <dbReference type="ARBA" id="ARBA00022781"/>
    </source>
</evidence>
<keyword evidence="7 8" id="KW-0066">ATP synthesis</keyword>
<dbReference type="GO" id="GO:0005886">
    <property type="term" value="C:plasma membrane"/>
    <property type="evidence" value="ECO:0007669"/>
    <property type="project" value="UniProtKB-SubCell"/>
</dbReference>
<dbReference type="AlphaFoldDB" id="A0A1U7NFN0"/>
<dbReference type="GO" id="GO:0045259">
    <property type="term" value="C:proton-transporting ATP synthase complex"/>
    <property type="evidence" value="ECO:0007669"/>
    <property type="project" value="UniProtKB-KW"/>
</dbReference>
<keyword evidence="4 8" id="KW-0406">Ion transport</keyword>
<name>A0A1U7NFN0_9FIRM</name>
<dbReference type="HAMAP" id="MF_01416">
    <property type="entry name" value="ATP_synth_delta_bact"/>
    <property type="match status" value="1"/>
</dbReference>
<accession>A0A1U7NFN0</accession>
<evidence type="ECO:0000256" key="1">
    <source>
        <dbReference type="ARBA" id="ARBA00004370"/>
    </source>
</evidence>
<dbReference type="InterPro" id="IPR020781">
    <property type="entry name" value="ATPase_OSCP/d_CS"/>
</dbReference>
<keyword evidence="5 8" id="KW-0472">Membrane</keyword>
<dbReference type="NCBIfam" id="TIGR01145">
    <property type="entry name" value="ATP_synt_delta"/>
    <property type="match status" value="1"/>
</dbReference>
<dbReference type="Pfam" id="PF00213">
    <property type="entry name" value="OSCP"/>
    <property type="match status" value="1"/>
</dbReference>
<protein>
    <recommendedName>
        <fullName evidence="8">ATP synthase subunit delta</fullName>
    </recommendedName>
    <alternativeName>
        <fullName evidence="8">ATP synthase F(1) sector subunit delta</fullName>
    </alternativeName>
    <alternativeName>
        <fullName evidence="8">F-type ATPase subunit delta</fullName>
        <shortName evidence="8">F-ATPase subunit delta</shortName>
    </alternativeName>
</protein>
<dbReference type="PANTHER" id="PTHR11910">
    <property type="entry name" value="ATP SYNTHASE DELTA CHAIN"/>
    <property type="match status" value="1"/>
</dbReference>
<comment type="function">
    <text evidence="8">This protein is part of the stalk that links CF(0) to CF(1). It either transmits conformational changes from CF(0) to CF(1) or is implicated in proton conduction.</text>
</comment>
<dbReference type="RefSeq" id="WP_075819672.1">
    <property type="nucleotide sequence ID" value="NZ_CAOUMU010000078.1"/>
</dbReference>
<organism evidence="9 10">
    <name type="scientific">Ileibacterium valens</name>
    <dbReference type="NCBI Taxonomy" id="1862668"/>
    <lineage>
        <taxon>Bacteria</taxon>
        <taxon>Bacillati</taxon>
        <taxon>Bacillota</taxon>
        <taxon>Erysipelotrichia</taxon>
        <taxon>Erysipelotrichales</taxon>
        <taxon>Erysipelotrichaceae</taxon>
        <taxon>Ileibacterium</taxon>
    </lineage>
</organism>
<comment type="similarity">
    <text evidence="8">Belongs to the ATPase delta chain family.</text>
</comment>
<dbReference type="InterPro" id="IPR000711">
    <property type="entry name" value="ATPase_OSCP/dsu"/>
</dbReference>
<keyword evidence="2 8" id="KW-0813">Transport</keyword>
<reference evidence="9 10" key="1">
    <citation type="submission" date="2016-11" db="EMBL/GenBank/DDBJ databases">
        <title>Description of two novel members of the family Erysipelotrichaceae: Ileibacterium lipovorans gen. nov., sp. nov. and Dubosiella newyorkensis, gen. nov., sp. nov.</title>
        <authorList>
            <person name="Cox L.M."/>
            <person name="Sohn J."/>
            <person name="Tyrrell K.L."/>
            <person name="Citron D.M."/>
            <person name="Lawson P.A."/>
            <person name="Patel N.B."/>
            <person name="Iizumi T."/>
            <person name="Perez-Perez G.I."/>
            <person name="Goldstein E.J."/>
            <person name="Blaser M.J."/>
        </authorList>
    </citation>
    <scope>NUCLEOTIDE SEQUENCE [LARGE SCALE GENOMIC DNA]</scope>
    <source>
        <strain evidence="9 10">NYU-BL-A3</strain>
    </source>
</reference>
<dbReference type="Proteomes" id="UP000186341">
    <property type="component" value="Unassembled WGS sequence"/>
</dbReference>
<comment type="function">
    <text evidence="8">F(1)F(0) ATP synthase produces ATP from ADP in the presence of a proton or sodium gradient. F-type ATPases consist of two structural domains, F(1) containing the extramembraneous catalytic core and F(0) containing the membrane proton channel, linked together by a central stalk and a peripheral stalk. During catalysis, ATP synthesis in the catalytic domain of F(1) is coupled via a rotary mechanism of the central stalk subunits to proton translocation.</text>
</comment>
<comment type="subcellular location">
    <subcellularLocation>
        <location evidence="8">Cell membrane</location>
        <topology evidence="8">Peripheral membrane protein</topology>
    </subcellularLocation>
    <subcellularLocation>
        <location evidence="1">Membrane</location>
    </subcellularLocation>
</comment>
<dbReference type="GeneID" id="82202953"/>
<sequence>MASIKENTPFANALLELGQEDGKEQEYLEELLKVQKVMEDQPDLVSFLRYPAIGKQEKTKLMESIFKEDLDPRVMQFIKVLCMHRKAADLPEIAQAYEQLYDQAQGIERVHVFSASALSNTQIEKLKKKLEDQLHHSIRMEVTVDPSLIAGLKIRTENAIMDNSIKGRLDTMKDQLMKAEG</sequence>
<evidence type="ECO:0000313" key="10">
    <source>
        <dbReference type="Proteomes" id="UP000186341"/>
    </source>
</evidence>
<proteinExistence type="inferred from homology"/>
<keyword evidence="8" id="KW-1003">Cell membrane</keyword>
<dbReference type="GO" id="GO:0046933">
    <property type="term" value="F:proton-transporting ATP synthase activity, rotational mechanism"/>
    <property type="evidence" value="ECO:0007669"/>
    <property type="project" value="UniProtKB-UniRule"/>
</dbReference>
<dbReference type="PRINTS" id="PR00125">
    <property type="entry name" value="ATPASEDELTA"/>
</dbReference>
<dbReference type="OrthoDB" id="9802471at2"/>